<feature type="region of interest" description="Disordered" evidence="2">
    <location>
        <begin position="181"/>
        <end position="208"/>
    </location>
</feature>
<evidence type="ECO:0000313" key="4">
    <source>
        <dbReference type="Proteomes" id="UP000241890"/>
    </source>
</evidence>
<dbReference type="Proteomes" id="UP000241890">
    <property type="component" value="Unassembled WGS sequence"/>
</dbReference>
<sequence>MYANKKPVVAIVHAENWDHATLSKLEVLRQKCQDLEKRLENATKKTQDAEEQRIRVQVANEALEEKMAKQRSVPAIEKELEDERERAMRSEEEKRALEESIVQIRDQADAKVAASMQASGQANLQVSKTLDQLNNARMQHEAERLRWIAEKESLNSKLEDIHALREQIALAEKETKNLEEKLATERSKSTSLEQERNSLASSREAFEKDTKTRLEASWEGERENRHQVLEQAFEKRVRDLLLEKQNLVGELHDQTNLYKDRIANLEAENGKLKAQVQDQARQVREKETEKLSLQGRLDNSVSALREAQKDVRCLETAKRDMEQLGRDSAAQADLLAQKLAESSASVRALEAEREQLRVRNAQSQFLENSRDNDLGARSREMQEQDRASPGSRHHQHHRQQQQSADHHPQQTLERLQNQHERELQDAVTTTAHRTSERWRQKMQELRASHREEMHKAQHLLELERERHQSALREYELKLSFVRQQARTECASAAADVERVSMLNEKLLAQAPRRQLQGAQQHHQFQYAPEFADSEMDLRDEDFGPASSDWAPPHQGNHRSPGPVAQLNMHIAVLRDQCRSACGPRPSPLRCQEDLENLFRTEENMSRLYLRSDAMQRSPSPIPFPKIL</sequence>
<dbReference type="AlphaFoldDB" id="A0A2R5GHH0"/>
<reference evidence="3 4" key="1">
    <citation type="submission" date="2017-12" db="EMBL/GenBank/DDBJ databases">
        <title>Sequencing, de novo assembly and annotation of complete genome of a new Thraustochytrid species, strain FCC1311.</title>
        <authorList>
            <person name="Sedici K."/>
            <person name="Godart F."/>
            <person name="Aiese Cigliano R."/>
            <person name="Sanseverino W."/>
            <person name="Barakat M."/>
            <person name="Ortet P."/>
            <person name="Marechal E."/>
            <person name="Cagnac O."/>
            <person name="Amato A."/>
        </authorList>
    </citation>
    <scope>NUCLEOTIDE SEQUENCE [LARGE SCALE GENOMIC DNA]</scope>
</reference>
<feature type="coiled-coil region" evidence="1">
    <location>
        <begin position="248"/>
        <end position="359"/>
    </location>
</feature>
<protein>
    <submittedName>
        <fullName evidence="3">Uncharacterized protein</fullName>
    </submittedName>
</protein>
<keyword evidence="1" id="KW-0175">Coiled coil</keyword>
<comment type="caution">
    <text evidence="3">The sequence shown here is derived from an EMBL/GenBank/DDBJ whole genome shotgun (WGS) entry which is preliminary data.</text>
</comment>
<feature type="compositionally biased region" description="Basic and acidic residues" evidence="2">
    <location>
        <begin position="368"/>
        <end position="386"/>
    </location>
</feature>
<name>A0A2R5GHH0_9STRA</name>
<keyword evidence="4" id="KW-1185">Reference proteome</keyword>
<evidence type="ECO:0000313" key="3">
    <source>
        <dbReference type="EMBL" id="GBG29168.1"/>
    </source>
</evidence>
<evidence type="ECO:0000256" key="1">
    <source>
        <dbReference type="SAM" id="Coils"/>
    </source>
</evidence>
<feature type="compositionally biased region" description="Basic and acidic residues" evidence="2">
    <location>
        <begin position="181"/>
        <end position="196"/>
    </location>
</feature>
<organism evidence="3 4">
    <name type="scientific">Hondaea fermentalgiana</name>
    <dbReference type="NCBI Taxonomy" id="2315210"/>
    <lineage>
        <taxon>Eukaryota</taxon>
        <taxon>Sar</taxon>
        <taxon>Stramenopiles</taxon>
        <taxon>Bigyra</taxon>
        <taxon>Labyrinthulomycetes</taxon>
        <taxon>Thraustochytrida</taxon>
        <taxon>Thraustochytriidae</taxon>
        <taxon>Hondaea</taxon>
    </lineage>
</organism>
<proteinExistence type="predicted"/>
<accession>A0A2R5GHH0</accession>
<dbReference type="EMBL" id="BEYU01000053">
    <property type="protein sequence ID" value="GBG29168.1"/>
    <property type="molecule type" value="Genomic_DNA"/>
</dbReference>
<evidence type="ECO:0000256" key="2">
    <source>
        <dbReference type="SAM" id="MobiDB-lite"/>
    </source>
</evidence>
<gene>
    <name evidence="3" type="ORF">FCC1311_053902</name>
</gene>
<feature type="region of interest" description="Disordered" evidence="2">
    <location>
        <begin position="360"/>
        <end position="441"/>
    </location>
</feature>
<dbReference type="InParanoid" id="A0A2R5GHH0"/>